<comment type="caution">
    <text evidence="1">The sequence shown here is derived from an EMBL/GenBank/DDBJ whole genome shotgun (WGS) entry which is preliminary data.</text>
</comment>
<dbReference type="AlphaFoldDB" id="M6XZV3"/>
<organism evidence="1 2">
    <name type="scientific">Leptospira noguchii str. 2001034031</name>
    <dbReference type="NCBI Taxonomy" id="1193053"/>
    <lineage>
        <taxon>Bacteria</taxon>
        <taxon>Pseudomonadati</taxon>
        <taxon>Spirochaetota</taxon>
        <taxon>Spirochaetia</taxon>
        <taxon>Leptospirales</taxon>
        <taxon>Leptospiraceae</taxon>
        <taxon>Leptospira</taxon>
    </lineage>
</organism>
<dbReference type="EMBL" id="AKXB02000150">
    <property type="protein sequence ID" value="EMO87607.1"/>
    <property type="molecule type" value="Genomic_DNA"/>
</dbReference>
<evidence type="ECO:0000313" key="1">
    <source>
        <dbReference type="EMBL" id="EMO87607.1"/>
    </source>
</evidence>
<sequence>MLSSGSETLSSGKRFAEFDFDSKILFNLWGWLWPGPGCHRQPDSP</sequence>
<evidence type="ECO:0000313" key="2">
    <source>
        <dbReference type="Proteomes" id="UP000012138"/>
    </source>
</evidence>
<protein>
    <submittedName>
        <fullName evidence="1">Uncharacterized protein</fullName>
    </submittedName>
</protein>
<name>M6XZV3_9LEPT</name>
<reference evidence="1 2" key="1">
    <citation type="submission" date="2013-01" db="EMBL/GenBank/DDBJ databases">
        <authorList>
            <person name="Harkins D.M."/>
            <person name="Durkin A.S."/>
            <person name="Brinkac L.M."/>
            <person name="Haft D.H."/>
            <person name="Selengut J.D."/>
            <person name="Sanka R."/>
            <person name="DePew J."/>
            <person name="Purushe J."/>
            <person name="Whelen A.C."/>
            <person name="Vinetz J.M."/>
            <person name="Sutton G.G."/>
            <person name="Nierman W.C."/>
            <person name="Fouts D.E."/>
        </authorList>
    </citation>
    <scope>NUCLEOTIDE SEQUENCE [LARGE SCALE GENOMIC DNA]</scope>
    <source>
        <strain evidence="1 2">2001034031</strain>
    </source>
</reference>
<gene>
    <name evidence="1" type="ORF">LEP1GSC024_3399</name>
</gene>
<proteinExistence type="predicted"/>
<accession>M6XZV3</accession>
<dbReference type="Proteomes" id="UP000012138">
    <property type="component" value="Unassembled WGS sequence"/>
</dbReference>